<dbReference type="AlphaFoldDB" id="A0A6J3M1T2"/>
<dbReference type="RefSeq" id="XP_033458495.1">
    <property type="nucleotide sequence ID" value="XM_033599931.1"/>
</dbReference>
<organism evidence="4">
    <name type="scientific">Dissoconium aciculare CBS 342.82</name>
    <dbReference type="NCBI Taxonomy" id="1314786"/>
    <lineage>
        <taxon>Eukaryota</taxon>
        <taxon>Fungi</taxon>
        <taxon>Dikarya</taxon>
        <taxon>Ascomycota</taxon>
        <taxon>Pezizomycotina</taxon>
        <taxon>Dothideomycetes</taxon>
        <taxon>Dothideomycetidae</taxon>
        <taxon>Mycosphaerellales</taxon>
        <taxon>Dissoconiaceae</taxon>
        <taxon>Dissoconium</taxon>
    </lineage>
</organism>
<dbReference type="GeneID" id="54357730"/>
<reference evidence="4" key="2">
    <citation type="submission" date="2020-04" db="EMBL/GenBank/DDBJ databases">
        <authorList>
            <consortium name="NCBI Genome Project"/>
        </authorList>
    </citation>
    <scope>NUCLEOTIDE SEQUENCE</scope>
    <source>
        <strain evidence="4">CBS 342.82</strain>
    </source>
</reference>
<evidence type="ECO:0000313" key="3">
    <source>
        <dbReference type="Proteomes" id="UP000504637"/>
    </source>
</evidence>
<feature type="compositionally biased region" description="Polar residues" evidence="1">
    <location>
        <begin position="218"/>
        <end position="240"/>
    </location>
</feature>
<keyword evidence="3" id="KW-1185">Reference proteome</keyword>
<reference evidence="4" key="3">
    <citation type="submission" date="2025-08" db="UniProtKB">
        <authorList>
            <consortium name="RefSeq"/>
        </authorList>
    </citation>
    <scope>IDENTIFICATION</scope>
    <source>
        <strain evidence="4">CBS 342.82</strain>
    </source>
</reference>
<protein>
    <recommendedName>
        <fullName evidence="2">Ubiquitin-like domain-containing protein</fullName>
    </recommendedName>
</protein>
<sequence>MLRHSECFVCGFETPITDPHREQQLSSQLSQRDLAILCQTMSAQLAVMTSMITARPKDIGYTWEGGDQKRHITMVHATGETWLVPFDFWLTFERLHKFLTIRSDYPGYGRMMRNHYRLTDCSTGTTIDAADTDRWQQLVQPGNRVIISIAIGTLQKYRATGKICPKCFSENVPDAMFSGWKRCVGCKLEFQIQKIESWPHRTEPVDFCDMGPIDSHGETSSPAAPFSEQEQPSSISSDSNMPDDFSSRDLDPRKDREEALKHITVVYAPMFNFVFRSAGCMCRLFGDSTPFGPDLDVVTECPCRLHYDPKTPEEIGWKLQYPAKGYDPSQDPYFDRFGGQDVFAWYISHNKLIQRSLKWLHMRPPEAVWHETEQRFKAAQRDEGQHNAMSIWTRDYHDWHFKLEGRYTPIGPEEMQLRFDRNIRRLLRTGFPPQNSAFGSRRFSFT</sequence>
<name>A0A6J3M1T2_9PEZI</name>
<evidence type="ECO:0000259" key="2">
    <source>
        <dbReference type="Pfam" id="PF22893"/>
    </source>
</evidence>
<feature type="domain" description="Ubiquitin-like" evidence="2">
    <location>
        <begin position="69"/>
        <end position="149"/>
    </location>
</feature>
<feature type="region of interest" description="Disordered" evidence="1">
    <location>
        <begin position="209"/>
        <end position="251"/>
    </location>
</feature>
<accession>A0A6J3M1T2</accession>
<evidence type="ECO:0000313" key="4">
    <source>
        <dbReference type="RefSeq" id="XP_033458495.1"/>
    </source>
</evidence>
<reference evidence="4" key="1">
    <citation type="submission" date="2020-01" db="EMBL/GenBank/DDBJ databases">
        <authorList>
            <consortium name="DOE Joint Genome Institute"/>
            <person name="Haridas S."/>
            <person name="Albert R."/>
            <person name="Binder M."/>
            <person name="Bloem J."/>
            <person name="Labutti K."/>
            <person name="Salamov A."/>
            <person name="Andreopoulos B."/>
            <person name="Baker S.E."/>
            <person name="Barry K."/>
            <person name="Bills G."/>
            <person name="Bluhm B.H."/>
            <person name="Cannon C."/>
            <person name="Castanera R."/>
            <person name="Culley D.E."/>
            <person name="Daum C."/>
            <person name="Ezra D."/>
            <person name="Gonzalez J.B."/>
            <person name="Henrissat B."/>
            <person name="Kuo A."/>
            <person name="Liang C."/>
            <person name="Lipzen A."/>
            <person name="Lutzoni F."/>
            <person name="Magnuson J."/>
            <person name="Mondo S."/>
            <person name="Nolan M."/>
            <person name="Ohm R."/>
            <person name="Pangilinan J."/>
            <person name="Park H.-J."/>
            <person name="Ramirez L."/>
            <person name="Alfaro M."/>
            <person name="Sun H."/>
            <person name="Tritt A."/>
            <person name="Yoshinaga Y."/>
            <person name="Zwiers L.-H."/>
            <person name="Turgeon B.G."/>
            <person name="Goodwin S.B."/>
            <person name="Spatafora J.W."/>
            <person name="Crous P.W."/>
            <person name="Grigoriev I.V."/>
        </authorList>
    </citation>
    <scope>NUCLEOTIDE SEQUENCE</scope>
    <source>
        <strain evidence="4">CBS 342.82</strain>
    </source>
</reference>
<dbReference type="OrthoDB" id="3200163at2759"/>
<dbReference type="Pfam" id="PF22893">
    <property type="entry name" value="ULD_2"/>
    <property type="match status" value="1"/>
</dbReference>
<proteinExistence type="predicted"/>
<dbReference type="Proteomes" id="UP000504637">
    <property type="component" value="Unplaced"/>
</dbReference>
<evidence type="ECO:0000256" key="1">
    <source>
        <dbReference type="SAM" id="MobiDB-lite"/>
    </source>
</evidence>
<gene>
    <name evidence="4" type="ORF">K489DRAFT_248513</name>
</gene>
<dbReference type="InterPro" id="IPR054464">
    <property type="entry name" value="ULD_fung"/>
</dbReference>